<evidence type="ECO:0000256" key="2">
    <source>
        <dbReference type="SAM" id="MobiDB-lite"/>
    </source>
</evidence>
<evidence type="ECO:0000259" key="3">
    <source>
        <dbReference type="PROSITE" id="PS50802"/>
    </source>
</evidence>
<comment type="caution">
    <text evidence="4">The sequence shown here is derived from an EMBL/GenBank/DDBJ whole genome shotgun (WGS) entry which is preliminary data.</text>
</comment>
<dbReference type="Pfam" id="PF02338">
    <property type="entry name" value="OTU"/>
    <property type="match status" value="1"/>
</dbReference>
<proteinExistence type="inferred from homology"/>
<dbReference type="Gene3D" id="3.90.70.80">
    <property type="match status" value="1"/>
</dbReference>
<dbReference type="InterPro" id="IPR038765">
    <property type="entry name" value="Papain-like_cys_pep_sf"/>
</dbReference>
<protein>
    <submittedName>
        <fullName evidence="4">G11420 protein</fullName>
    </submittedName>
</protein>
<evidence type="ECO:0000313" key="5">
    <source>
        <dbReference type="Proteomes" id="UP001497392"/>
    </source>
</evidence>
<dbReference type="SUPFAM" id="SSF54001">
    <property type="entry name" value="Cysteine proteinases"/>
    <property type="match status" value="1"/>
</dbReference>
<feature type="domain" description="OTU" evidence="3">
    <location>
        <begin position="118"/>
        <end position="242"/>
    </location>
</feature>
<dbReference type="InterPro" id="IPR050704">
    <property type="entry name" value="Peptidase_C85-like"/>
</dbReference>
<dbReference type="EMBL" id="CAXHTA020000018">
    <property type="protein sequence ID" value="CAL5228313.1"/>
    <property type="molecule type" value="Genomic_DNA"/>
</dbReference>
<feature type="region of interest" description="Disordered" evidence="2">
    <location>
        <begin position="267"/>
        <end position="300"/>
    </location>
</feature>
<dbReference type="CDD" id="cd22751">
    <property type="entry name" value="OTU_plant_OTU9-like"/>
    <property type="match status" value="1"/>
</dbReference>
<organism evidence="4 5">
    <name type="scientific">Coccomyxa viridis</name>
    <dbReference type="NCBI Taxonomy" id="1274662"/>
    <lineage>
        <taxon>Eukaryota</taxon>
        <taxon>Viridiplantae</taxon>
        <taxon>Chlorophyta</taxon>
        <taxon>core chlorophytes</taxon>
        <taxon>Trebouxiophyceae</taxon>
        <taxon>Trebouxiophyceae incertae sedis</taxon>
        <taxon>Coccomyxaceae</taxon>
        <taxon>Coccomyxa</taxon>
    </lineage>
</organism>
<dbReference type="PANTHER" id="PTHR12419:SF11">
    <property type="entry name" value="OTU DOMAIN-CONTAINING PROTEIN DDB_G0284757"/>
    <property type="match status" value="1"/>
</dbReference>
<feature type="compositionally biased region" description="Polar residues" evidence="2">
    <location>
        <begin position="418"/>
        <end position="441"/>
    </location>
</feature>
<dbReference type="PANTHER" id="PTHR12419">
    <property type="entry name" value="OTU DOMAIN CONTAINING PROTEIN"/>
    <property type="match status" value="1"/>
</dbReference>
<feature type="region of interest" description="Disordered" evidence="2">
    <location>
        <begin position="325"/>
        <end position="507"/>
    </location>
</feature>
<accession>A0ABP1GEY1</accession>
<gene>
    <name evidence="4" type="primary">g11420</name>
    <name evidence="4" type="ORF">VP750_LOCUS10219</name>
</gene>
<name>A0ABP1GEY1_9CHLO</name>
<keyword evidence="5" id="KW-1185">Reference proteome</keyword>
<dbReference type="PROSITE" id="PS50802">
    <property type="entry name" value="OTU"/>
    <property type="match status" value="1"/>
</dbReference>
<feature type="compositionally biased region" description="Polar residues" evidence="2">
    <location>
        <begin position="325"/>
        <end position="338"/>
    </location>
</feature>
<reference evidence="4 5" key="1">
    <citation type="submission" date="2024-06" db="EMBL/GenBank/DDBJ databases">
        <authorList>
            <person name="Kraege A."/>
            <person name="Thomma B."/>
        </authorList>
    </citation>
    <scope>NUCLEOTIDE SEQUENCE [LARGE SCALE GENOMIC DNA]</scope>
</reference>
<evidence type="ECO:0000256" key="1">
    <source>
        <dbReference type="ARBA" id="ARBA00010407"/>
    </source>
</evidence>
<feature type="region of interest" description="Disordered" evidence="2">
    <location>
        <begin position="530"/>
        <end position="566"/>
    </location>
</feature>
<dbReference type="InterPro" id="IPR003323">
    <property type="entry name" value="OTU_dom"/>
</dbReference>
<evidence type="ECO:0000313" key="4">
    <source>
        <dbReference type="EMBL" id="CAL5228313.1"/>
    </source>
</evidence>
<sequence>MDPPDWADDERSGSFARQFVERMSEYVTPTTVDRAGMHSVNVNSENRLSKQTSLSRRMSSLTPPIQGAAKSLNDIWTDYRKELEFTIHKEKTKDHEVAAPDLLSQEGRLRKRLGKLNMDMDACQGDGNCLFRAISLELWKTQDYHGAVRRKAVRYMRENKEDFEGFLGEEFDAYTNSMAQMGTWGDELTLRAACDAYGIIVNVLTSDQHNWFMRYLPKMVKHAKEIFLTYVAPVHYNTIRRKPALQKLRHSGSLTRKSIIETALDKAGEAQKEMESIPEAPTLQDQRAGTGAKESQPGVTSAEIAKALGHPSAAGALLSTLSEHSSTVSAAGSPNAEASSPGALGAEDIVRTGPPELQATSVRTDDSQLSGSSRSQSTRLSHVSPFALPEAQFDPRESLDGLQPALISTASPPDVHLQNRSPQHDQSLASAPGTAQDQHVSSGVAGAHAAQQAPLSSTANPGGSADQSGSAPHSGLQATGNPFTSGNSASAGAKGPQRPSAADNGQTLAPNQLTQITSIPRPTPQALAALSGVDGSGSRCVQHSDQQHSKLIGQQEVPGSPTVDDVLSGRSAATDRAALQELMELKAPVPVT</sequence>
<comment type="similarity">
    <text evidence="1">Belongs to the peptidase C85 family.</text>
</comment>
<feature type="compositionally biased region" description="Low complexity" evidence="2">
    <location>
        <begin position="367"/>
        <end position="381"/>
    </location>
</feature>
<dbReference type="Proteomes" id="UP001497392">
    <property type="component" value="Unassembled WGS sequence"/>
</dbReference>
<feature type="compositionally biased region" description="Polar residues" evidence="2">
    <location>
        <begin position="453"/>
        <end position="490"/>
    </location>
</feature>